<evidence type="ECO:0000256" key="11">
    <source>
        <dbReference type="SAM" id="MobiDB-lite"/>
    </source>
</evidence>
<dbReference type="GO" id="GO:0000139">
    <property type="term" value="C:Golgi membrane"/>
    <property type="evidence" value="ECO:0007669"/>
    <property type="project" value="UniProtKB-SubCell"/>
</dbReference>
<keyword evidence="10" id="KW-0325">Glycoprotein</keyword>
<feature type="region of interest" description="Disordered" evidence="11">
    <location>
        <begin position="95"/>
        <end position="231"/>
    </location>
</feature>
<feature type="compositionally biased region" description="Polar residues" evidence="11">
    <location>
        <begin position="317"/>
        <end position="333"/>
    </location>
</feature>
<evidence type="ECO:0000256" key="3">
    <source>
        <dbReference type="ARBA" id="ARBA00022679"/>
    </source>
</evidence>
<feature type="transmembrane region" description="Helical" evidence="12">
    <location>
        <begin position="31"/>
        <end position="50"/>
    </location>
</feature>
<feature type="compositionally biased region" description="Gly residues" evidence="11">
    <location>
        <begin position="173"/>
        <end position="186"/>
    </location>
</feature>
<keyword evidence="16" id="KW-1185">Reference proteome</keyword>
<evidence type="ECO:0000256" key="6">
    <source>
        <dbReference type="ARBA" id="ARBA00022989"/>
    </source>
</evidence>
<gene>
    <name evidence="15" type="ORF">TRITD_6Bv1G189150</name>
</gene>
<feature type="compositionally biased region" description="Low complexity" evidence="11">
    <location>
        <begin position="218"/>
        <end position="229"/>
    </location>
</feature>
<evidence type="ECO:0000256" key="2">
    <source>
        <dbReference type="ARBA" id="ARBA00007727"/>
    </source>
</evidence>
<dbReference type="PANTHER" id="PTHR32285">
    <property type="entry name" value="PROTEIN TRICHOME BIREFRINGENCE-LIKE 9-RELATED"/>
    <property type="match status" value="1"/>
</dbReference>
<evidence type="ECO:0000256" key="1">
    <source>
        <dbReference type="ARBA" id="ARBA00004323"/>
    </source>
</evidence>
<comment type="similarity">
    <text evidence="2">Belongs to the PC-esterase family. TBL subfamily.</text>
</comment>
<feature type="compositionally biased region" description="Low complexity" evidence="11">
    <location>
        <begin position="149"/>
        <end position="172"/>
    </location>
</feature>
<evidence type="ECO:0000259" key="13">
    <source>
        <dbReference type="Pfam" id="PF13839"/>
    </source>
</evidence>
<evidence type="ECO:0000256" key="4">
    <source>
        <dbReference type="ARBA" id="ARBA00022692"/>
    </source>
</evidence>
<evidence type="ECO:0000256" key="7">
    <source>
        <dbReference type="ARBA" id="ARBA00023034"/>
    </source>
</evidence>
<comment type="subcellular location">
    <subcellularLocation>
        <location evidence="1">Golgi apparatus membrane</location>
        <topology evidence="1">Single-pass type II membrane protein</topology>
    </subcellularLocation>
</comment>
<evidence type="ECO:0000256" key="5">
    <source>
        <dbReference type="ARBA" id="ARBA00022968"/>
    </source>
</evidence>
<dbReference type="PANTHER" id="PTHR32285:SF339">
    <property type="entry name" value="OS02G0773732 PROTEIN"/>
    <property type="match status" value="1"/>
</dbReference>
<dbReference type="Pfam" id="PF14416">
    <property type="entry name" value="PMR5N"/>
    <property type="match status" value="1"/>
</dbReference>
<organism evidence="15 16">
    <name type="scientific">Triticum turgidum subsp. durum</name>
    <name type="common">Durum wheat</name>
    <name type="synonym">Triticum durum</name>
    <dbReference type="NCBI Taxonomy" id="4567"/>
    <lineage>
        <taxon>Eukaryota</taxon>
        <taxon>Viridiplantae</taxon>
        <taxon>Streptophyta</taxon>
        <taxon>Embryophyta</taxon>
        <taxon>Tracheophyta</taxon>
        <taxon>Spermatophyta</taxon>
        <taxon>Magnoliopsida</taxon>
        <taxon>Liliopsida</taxon>
        <taxon>Poales</taxon>
        <taxon>Poaceae</taxon>
        <taxon>BOP clade</taxon>
        <taxon>Pooideae</taxon>
        <taxon>Triticodae</taxon>
        <taxon>Triticeae</taxon>
        <taxon>Triticinae</taxon>
        <taxon>Triticum</taxon>
    </lineage>
</organism>
<dbReference type="InterPro" id="IPR029962">
    <property type="entry name" value="TBL"/>
</dbReference>
<keyword evidence="3" id="KW-0808">Transferase</keyword>
<proteinExistence type="inferred from homology"/>
<keyword evidence="6 12" id="KW-1133">Transmembrane helix</keyword>
<evidence type="ECO:0000256" key="12">
    <source>
        <dbReference type="SAM" id="Phobius"/>
    </source>
</evidence>
<keyword evidence="5" id="KW-0735">Signal-anchor</keyword>
<feature type="region of interest" description="Disordered" evidence="11">
    <location>
        <begin position="306"/>
        <end position="356"/>
    </location>
</feature>
<keyword evidence="4 12" id="KW-0812">Transmembrane</keyword>
<keyword evidence="8 12" id="KW-0472">Membrane</keyword>
<evidence type="ECO:0000256" key="9">
    <source>
        <dbReference type="ARBA" id="ARBA00023157"/>
    </source>
</evidence>
<evidence type="ECO:0000313" key="15">
    <source>
        <dbReference type="EMBL" id="VAI61261.1"/>
    </source>
</evidence>
<dbReference type="Gramene" id="TRITD6Bv1G189150.1">
    <property type="protein sequence ID" value="TRITD6Bv1G189150.1"/>
    <property type="gene ID" value="TRITD6Bv1G189150"/>
</dbReference>
<dbReference type="Proteomes" id="UP000324705">
    <property type="component" value="Chromosome 6B"/>
</dbReference>
<dbReference type="GO" id="GO:1990538">
    <property type="term" value="F:xylan O-acetyltransferase activity"/>
    <property type="evidence" value="ECO:0007669"/>
    <property type="project" value="UniProtKB-ARBA"/>
</dbReference>
<evidence type="ECO:0000313" key="16">
    <source>
        <dbReference type="Proteomes" id="UP000324705"/>
    </source>
</evidence>
<feature type="domain" description="Trichome birefringence-like C-terminal" evidence="13">
    <location>
        <begin position="459"/>
        <end position="744"/>
    </location>
</feature>
<protein>
    <recommendedName>
        <fullName evidence="17">Trichome birefringence-like N-terminal domain-containing protein</fullName>
    </recommendedName>
</protein>
<reference evidence="15 16" key="1">
    <citation type="submission" date="2017-09" db="EMBL/GenBank/DDBJ databases">
        <authorList>
            <consortium name="International Durum Wheat Genome Sequencing Consortium (IDWGSC)"/>
            <person name="Milanesi L."/>
        </authorList>
    </citation>
    <scope>NUCLEOTIDE SEQUENCE [LARGE SCALE GENOMIC DNA]</scope>
    <source>
        <strain evidence="16">cv. Svevo</strain>
    </source>
</reference>
<evidence type="ECO:0008006" key="17">
    <source>
        <dbReference type="Google" id="ProtNLM"/>
    </source>
</evidence>
<accession>A0A9R0YT74</accession>
<dbReference type="InterPro" id="IPR025846">
    <property type="entry name" value="TBL_N"/>
</dbReference>
<dbReference type="AlphaFoldDB" id="A0A9R0YT74"/>
<dbReference type="InterPro" id="IPR026057">
    <property type="entry name" value="TBL_C"/>
</dbReference>
<dbReference type="EMBL" id="LT934122">
    <property type="protein sequence ID" value="VAI61261.1"/>
    <property type="molecule type" value="Genomic_DNA"/>
</dbReference>
<feature type="compositionally biased region" description="Gly residues" evidence="11">
    <location>
        <begin position="138"/>
        <end position="148"/>
    </location>
</feature>
<feature type="compositionally biased region" description="Gly residues" evidence="11">
    <location>
        <begin position="111"/>
        <end position="125"/>
    </location>
</feature>
<evidence type="ECO:0000256" key="8">
    <source>
        <dbReference type="ARBA" id="ARBA00023136"/>
    </source>
</evidence>
<evidence type="ECO:0000256" key="10">
    <source>
        <dbReference type="ARBA" id="ARBA00023180"/>
    </source>
</evidence>
<evidence type="ECO:0000259" key="14">
    <source>
        <dbReference type="Pfam" id="PF14416"/>
    </source>
</evidence>
<keyword evidence="7" id="KW-0333">Golgi apparatus</keyword>
<feature type="domain" description="Trichome birefringence-like N-terminal" evidence="14">
    <location>
        <begin position="406"/>
        <end position="458"/>
    </location>
</feature>
<name>A0A9R0YT74_TRITD</name>
<dbReference type="Pfam" id="PF13839">
    <property type="entry name" value="PC-Esterase"/>
    <property type="match status" value="1"/>
</dbReference>
<sequence length="756" mass="80036">MKGAAWRGHDGLSAADHLGAGALAAARRARLCIYGVALAFGAFAAFLAFAPSLPAPPPSSPSAAWLDGVLASASPYRAQVSGFFSSLFPANSSSFSPGPPGPGVLAARRSGPGGSGLAVGGGRAGTNGSSAVRPREQSGGGGNSGGVRSGNSASSNATAAVGARTNGSSPGEQSGGGGGVPGGNSGGVRTDNSVTGNAAASAVRSDAPPSDHAGGGEAASNSSGIAAAAPNKSSGTAAAEAKSGATIGGSAQNGTTAQGAPPIQINGSEVNASSAEATAINGTAIPSVNQTRSAVSAMLHGNVAAAPHRRGHPGKNHTAQDSAAHHNQQQTVNRAAVASGGSNSTKTMHKEATAASQVSAGLVQGHAAQATNSSAVPVMGNRHPAKEAANAGGQAKKLHSIEAMGRCDMFYGNWVRDDSYPLYPEGSCPHVDESFNCHLNGRPDKAYQRLRWQPRGCSIPRLNPTDMLERLRGKRLVFVGDSLNRNMWESLVCILRNSVKDKRRVFEVSGNHKFRAEGSYSFLFQDYNCTVEFFRSPFLVQEWDMLVTRGKKKETLRLDKIDQSSSRYKNADVIVFNTGHWWTHEKTSLGKDYYQEGNQVYSQLNVHDAYRRALNTWARWVDSNINPKKTTVFFRGYSASHFSGGQWNSGGSCDKETEPITNKKYLMPYPQKMSILEEVLHGMKTPVAYLNITRMTDYRKEGHPSVYRKQKLSGEERKSPELYQDCSHWCLPGVPDSWNELLYAQILVKQHQMLHQ</sequence>
<keyword evidence="9" id="KW-1015">Disulfide bond</keyword>